<keyword evidence="1" id="KW-0732">Signal</keyword>
<dbReference type="EMBL" id="CP037920">
    <property type="protein sequence ID" value="QDT96171.1"/>
    <property type="molecule type" value="Genomic_DNA"/>
</dbReference>
<evidence type="ECO:0000313" key="3">
    <source>
        <dbReference type="Proteomes" id="UP000318704"/>
    </source>
</evidence>
<proteinExistence type="predicted"/>
<sequence precursor="true">MKKLLIVCVAVAGFTLIGNTSTADAGVRFNVQFGNGFSGYYGNRNCYNRPFYYGRRHPFWHDTSHYDYRPGGFYRHGNHFHYQPGRYYFHRTGHWDTIHHH</sequence>
<dbReference type="AlphaFoldDB" id="A0A517VT32"/>
<organism evidence="2 3">
    <name type="scientific">Gimesia aquarii</name>
    <dbReference type="NCBI Taxonomy" id="2527964"/>
    <lineage>
        <taxon>Bacteria</taxon>
        <taxon>Pseudomonadati</taxon>
        <taxon>Planctomycetota</taxon>
        <taxon>Planctomycetia</taxon>
        <taxon>Planctomycetales</taxon>
        <taxon>Planctomycetaceae</taxon>
        <taxon>Gimesia</taxon>
    </lineage>
</organism>
<dbReference type="Proteomes" id="UP000318704">
    <property type="component" value="Chromosome"/>
</dbReference>
<gene>
    <name evidence="2" type="ORF">V144x_16240</name>
</gene>
<dbReference type="RefSeq" id="WP_144983853.1">
    <property type="nucleotide sequence ID" value="NZ_CP037920.1"/>
</dbReference>
<name>A0A517VT32_9PLAN</name>
<dbReference type="KEGG" id="gaw:V144x_16240"/>
<feature type="signal peptide" evidence="1">
    <location>
        <begin position="1"/>
        <end position="25"/>
    </location>
</feature>
<accession>A0A517VT32</accession>
<evidence type="ECO:0000313" key="2">
    <source>
        <dbReference type="EMBL" id="QDT96171.1"/>
    </source>
</evidence>
<feature type="chain" id="PRO_5021761814" evidence="1">
    <location>
        <begin position="26"/>
        <end position="101"/>
    </location>
</feature>
<reference evidence="2 3" key="1">
    <citation type="submission" date="2019-03" db="EMBL/GenBank/DDBJ databases">
        <title>Deep-cultivation of Planctomycetes and their phenomic and genomic characterization uncovers novel biology.</title>
        <authorList>
            <person name="Wiegand S."/>
            <person name="Jogler M."/>
            <person name="Boedeker C."/>
            <person name="Pinto D."/>
            <person name="Vollmers J."/>
            <person name="Rivas-Marin E."/>
            <person name="Kohn T."/>
            <person name="Peeters S.H."/>
            <person name="Heuer A."/>
            <person name="Rast P."/>
            <person name="Oberbeckmann S."/>
            <person name="Bunk B."/>
            <person name="Jeske O."/>
            <person name="Meyerdierks A."/>
            <person name="Storesund J.E."/>
            <person name="Kallscheuer N."/>
            <person name="Luecker S."/>
            <person name="Lage O.M."/>
            <person name="Pohl T."/>
            <person name="Merkel B.J."/>
            <person name="Hornburger P."/>
            <person name="Mueller R.-W."/>
            <person name="Bruemmer F."/>
            <person name="Labrenz M."/>
            <person name="Spormann A.M."/>
            <person name="Op den Camp H."/>
            <person name="Overmann J."/>
            <person name="Amann R."/>
            <person name="Jetten M.S.M."/>
            <person name="Mascher T."/>
            <person name="Medema M.H."/>
            <person name="Devos D.P."/>
            <person name="Kaster A.-K."/>
            <person name="Ovreas L."/>
            <person name="Rohde M."/>
            <person name="Galperin M.Y."/>
            <person name="Jogler C."/>
        </authorList>
    </citation>
    <scope>NUCLEOTIDE SEQUENCE [LARGE SCALE GENOMIC DNA]</scope>
    <source>
        <strain evidence="2 3">V144</strain>
    </source>
</reference>
<protein>
    <submittedName>
        <fullName evidence="2">Uncharacterized protein</fullName>
    </submittedName>
</protein>
<evidence type="ECO:0000256" key="1">
    <source>
        <dbReference type="SAM" id="SignalP"/>
    </source>
</evidence>